<dbReference type="Proteomes" id="UP000317982">
    <property type="component" value="Unassembled WGS sequence"/>
</dbReference>
<proteinExistence type="predicted"/>
<dbReference type="InterPro" id="IPR018910">
    <property type="entry name" value="LpqB_C"/>
</dbReference>
<feature type="chain" id="PRO_5039232207" description="GerMN domain-containing protein" evidence="2">
    <location>
        <begin position="21"/>
        <end position="596"/>
    </location>
</feature>
<keyword evidence="2" id="KW-0732">Signal</keyword>
<gene>
    <name evidence="4" type="ORF">FL583_34490</name>
</gene>
<organism evidence="4 5">
    <name type="scientific">Cryptosporangium phraense</name>
    <dbReference type="NCBI Taxonomy" id="2593070"/>
    <lineage>
        <taxon>Bacteria</taxon>
        <taxon>Bacillati</taxon>
        <taxon>Actinomycetota</taxon>
        <taxon>Actinomycetes</taxon>
        <taxon>Cryptosporangiales</taxon>
        <taxon>Cryptosporangiaceae</taxon>
        <taxon>Cryptosporangium</taxon>
    </lineage>
</organism>
<dbReference type="RefSeq" id="WP_142709079.1">
    <property type="nucleotide sequence ID" value="NZ_VIRS01000039.1"/>
</dbReference>
<accession>A0A545AGW2</accession>
<reference evidence="4 5" key="1">
    <citation type="submission" date="2019-07" db="EMBL/GenBank/DDBJ databases">
        <title>Cryptosporangium phraense sp. nov., isolated from plant litter.</title>
        <authorList>
            <person name="Suriyachadkun C."/>
        </authorList>
    </citation>
    <scope>NUCLEOTIDE SEQUENCE [LARGE SCALE GENOMIC DNA]</scope>
    <source>
        <strain evidence="4 5">A-T 5661</strain>
    </source>
</reference>
<dbReference type="PROSITE" id="PS51257">
    <property type="entry name" value="PROKAR_LIPOPROTEIN"/>
    <property type="match status" value="1"/>
</dbReference>
<dbReference type="Pfam" id="PF10646">
    <property type="entry name" value="Germane"/>
    <property type="match status" value="1"/>
</dbReference>
<evidence type="ECO:0000313" key="5">
    <source>
        <dbReference type="Proteomes" id="UP000317982"/>
    </source>
</evidence>
<sequence>MARPGVVRWAAAALVATALAGCAHVPDSGPAVPIAVSGGSPGGEASNSSVNTELPGPSGDADTSVRSYVNALLTTRNPGPLGDRYLPTKALRTAFSQIRSVVIVKGDITTSVAPIAAQADTTTATFRADLLGTVDSDGVFQHGENPSWQLQVRIQLVRGNWVFAEPPPIIVKTDQFGTAFSEQTVYYAAAPSAITGTNPRLVVPETRYVNEDISDQPSQLVDYVLAGPSAELSRVAANPLPNIKRTRRVAVEDGDLIIELEPEAESASKEALNAFVAEVGWSLSDSFQGAVRLLVGGRPLDVDGFAATQPQSVWRRYNPAVVSEPGLPAFQIRNGAVRELTPGGNTEPDRPGLKRPILQKGVHSAAVSVDLTRLAIVRDEPGGGQRLWVADASGTLQPTLRAPEIGRPTWGGNRSTVAVPINGRVLEVGVGNVSRPTEVRVIGPGGRSLTDVSAIRLSLDGVRGLVINGEGSTAKLYYGTLTGATGGVLVLTVRELEVDGTPRDVSWYGLANAAVAVEQANGRISVVLAPIDGTPAHSQSSDRSAPFPTTVRIAADPTANPEDSIPLEVGGKIVDYSVNSRPLNPDTPGAAPFYPG</sequence>
<dbReference type="AlphaFoldDB" id="A0A545AGW2"/>
<keyword evidence="5" id="KW-1185">Reference proteome</keyword>
<feature type="region of interest" description="Disordered" evidence="1">
    <location>
        <begin position="34"/>
        <end position="62"/>
    </location>
</feature>
<dbReference type="EMBL" id="VIRS01000039">
    <property type="protein sequence ID" value="TQS40544.1"/>
    <property type="molecule type" value="Genomic_DNA"/>
</dbReference>
<name>A0A545AGW2_9ACTN</name>
<dbReference type="Pfam" id="PF10647">
    <property type="entry name" value="Gmad1"/>
    <property type="match status" value="1"/>
</dbReference>
<feature type="signal peptide" evidence="2">
    <location>
        <begin position="1"/>
        <end position="20"/>
    </location>
</feature>
<protein>
    <recommendedName>
        <fullName evidence="3">GerMN domain-containing protein</fullName>
    </recommendedName>
</protein>
<dbReference type="SMART" id="SM00909">
    <property type="entry name" value="Germane"/>
    <property type="match status" value="1"/>
</dbReference>
<evidence type="ECO:0000256" key="2">
    <source>
        <dbReference type="SAM" id="SignalP"/>
    </source>
</evidence>
<comment type="caution">
    <text evidence="4">The sequence shown here is derived from an EMBL/GenBank/DDBJ whole genome shotgun (WGS) entry which is preliminary data.</text>
</comment>
<evidence type="ECO:0000256" key="1">
    <source>
        <dbReference type="SAM" id="MobiDB-lite"/>
    </source>
</evidence>
<dbReference type="InParanoid" id="A0A545AGW2"/>
<evidence type="ECO:0000259" key="3">
    <source>
        <dbReference type="SMART" id="SM00909"/>
    </source>
</evidence>
<evidence type="ECO:0000313" key="4">
    <source>
        <dbReference type="EMBL" id="TQS40544.1"/>
    </source>
</evidence>
<feature type="domain" description="GerMN" evidence="3">
    <location>
        <begin position="217"/>
        <end position="304"/>
    </location>
</feature>
<dbReference type="InterPro" id="IPR019606">
    <property type="entry name" value="GerMN"/>
</dbReference>
<dbReference type="OrthoDB" id="3226781at2"/>